<keyword evidence="2" id="KW-1185">Reference proteome</keyword>
<dbReference type="RefSeq" id="WP_255391751.1">
    <property type="nucleotide sequence ID" value="NZ_CP101509.1"/>
</dbReference>
<sequence length="125" mass="13811">MKERLNLLRQANVISADACQATEIAVRLIGEQFALTPDNEQFQMAMTHFARAFDRIRSGAPVDEGLDPEIFDEILADDGFEQVQALNQRILDQVGLVQVPVTENSFFLSNLFSLCCASAAEEGTC</sequence>
<protein>
    <recommendedName>
        <fullName evidence="3">PRD domain-containing protein</fullName>
    </recommendedName>
</protein>
<evidence type="ECO:0000313" key="2">
    <source>
        <dbReference type="Proteomes" id="UP001057998"/>
    </source>
</evidence>
<accession>A0ABY5GM59</accession>
<dbReference type="EMBL" id="CP101509">
    <property type="protein sequence ID" value="UTV30395.1"/>
    <property type="molecule type" value="Genomic_DNA"/>
</dbReference>
<name>A0ABY5GM59_9GAMM</name>
<proteinExistence type="predicted"/>
<dbReference type="Proteomes" id="UP001057998">
    <property type="component" value="Chromosome 2"/>
</dbReference>
<evidence type="ECO:0008006" key="3">
    <source>
        <dbReference type="Google" id="ProtNLM"/>
    </source>
</evidence>
<organism evidence="1 2">
    <name type="scientific">Photobacterium atrarenae</name>
    <dbReference type="NCBI Taxonomy" id="865757"/>
    <lineage>
        <taxon>Bacteria</taxon>
        <taxon>Pseudomonadati</taxon>
        <taxon>Pseudomonadota</taxon>
        <taxon>Gammaproteobacteria</taxon>
        <taxon>Vibrionales</taxon>
        <taxon>Vibrionaceae</taxon>
        <taxon>Photobacterium</taxon>
    </lineage>
</organism>
<gene>
    <name evidence="1" type="ORF">NNL38_17615</name>
</gene>
<evidence type="ECO:0000313" key="1">
    <source>
        <dbReference type="EMBL" id="UTV30395.1"/>
    </source>
</evidence>
<reference evidence="1" key="1">
    <citation type="submission" date="2022-07" db="EMBL/GenBank/DDBJ databases">
        <title>Genome sequencing of Photobacterium atrarenae GJH2-4.</title>
        <authorList>
            <person name="Park S.-J."/>
        </authorList>
    </citation>
    <scope>NUCLEOTIDE SEQUENCE</scope>
    <source>
        <strain evidence="1">GJH2-4</strain>
    </source>
</reference>